<dbReference type="Proteomes" id="UP000078287">
    <property type="component" value="Unassembled WGS sequence"/>
</dbReference>
<organism evidence="1 2">
    <name type="scientific">Chloroflexus islandicus</name>
    <dbReference type="NCBI Taxonomy" id="1707952"/>
    <lineage>
        <taxon>Bacteria</taxon>
        <taxon>Bacillati</taxon>
        <taxon>Chloroflexota</taxon>
        <taxon>Chloroflexia</taxon>
        <taxon>Chloroflexales</taxon>
        <taxon>Chloroflexineae</taxon>
        <taxon>Chloroflexaceae</taxon>
        <taxon>Chloroflexus</taxon>
    </lineage>
</organism>
<comment type="caution">
    <text evidence="1">The sequence shown here is derived from an EMBL/GenBank/DDBJ whole genome shotgun (WGS) entry which is preliminary data.</text>
</comment>
<evidence type="ECO:0000313" key="2">
    <source>
        <dbReference type="Proteomes" id="UP000078287"/>
    </source>
</evidence>
<gene>
    <name evidence="1" type="ORF">A6A03_17435</name>
</gene>
<keyword evidence="2" id="KW-1185">Reference proteome</keyword>
<protein>
    <submittedName>
        <fullName evidence="1">Uncharacterized protein</fullName>
    </submittedName>
</protein>
<dbReference type="OrthoDB" id="154087at2"/>
<proteinExistence type="predicted"/>
<reference evidence="1 2" key="1">
    <citation type="submission" date="2016-04" db="EMBL/GenBank/DDBJ databases">
        <title>Chloroflexus islandicus sp. nov., a thermophilic filamentous anoxygenic phototrophic bacterium from geyser Strokkur (Iceland).</title>
        <authorList>
            <person name="Gaisin V.A."/>
            <person name="Kalashnikov A.M."/>
            <person name="Sukhacheva M.V."/>
            <person name="Grouzdev D.S."/>
            <person name="Ivanov T.M."/>
            <person name="Kuznetsov B."/>
            <person name="Gorlenko V.M."/>
        </authorList>
    </citation>
    <scope>NUCLEOTIDE SEQUENCE [LARGE SCALE GENOMIC DNA]</scope>
    <source>
        <strain evidence="2">isl-2</strain>
    </source>
</reference>
<dbReference type="RefSeq" id="WP_066789564.1">
    <property type="nucleotide sequence ID" value="NZ_LWQS01000070.1"/>
</dbReference>
<accession>A0A178M677</accession>
<sequence length="370" mass="42077">MDAITPSNASAYMFQWPFGAAGFEEIVRSPEVFATHLNASLASNLNHRLASMGIGNSSTMLVQAVELNASKGAYTVVFSPEGQRLLSLGKATLMGNGQRPILVDVQGRIVEMGRISQHSVRVVAALATVAVAAAHIIATGDLVQRIEQIRQGVNWLIMMRQIDQWAKVERIFYAARELCARPIDQTARMELWRMRQELRELRAVLRREWQAKLEQIKVEPLWVDQLPPDLVEWVLQNLLIPQQYKEALRNGGKLPPDVIEWFLRNPLIRMIYDNALAQEQKKATQAFDQTLVYPLLIELGWRLEHVLAIASQTEQEFWKSISNEVDEVAKIVQAIAEKGQRVKLQYWLVKPYTELVERYRQLSTLSALSA</sequence>
<evidence type="ECO:0000313" key="1">
    <source>
        <dbReference type="EMBL" id="OAN44259.1"/>
    </source>
</evidence>
<dbReference type="AlphaFoldDB" id="A0A178M677"/>
<dbReference type="EMBL" id="LWQS01000070">
    <property type="protein sequence ID" value="OAN44259.1"/>
    <property type="molecule type" value="Genomic_DNA"/>
</dbReference>
<name>A0A178M677_9CHLR</name>